<keyword evidence="1" id="KW-0175">Coiled coil</keyword>
<organism evidence="3 4">
    <name type="scientific">Chara braunii</name>
    <name type="common">Braun's stonewort</name>
    <dbReference type="NCBI Taxonomy" id="69332"/>
    <lineage>
        <taxon>Eukaryota</taxon>
        <taxon>Viridiplantae</taxon>
        <taxon>Streptophyta</taxon>
        <taxon>Charophyceae</taxon>
        <taxon>Charales</taxon>
        <taxon>Characeae</taxon>
        <taxon>Chara</taxon>
    </lineage>
</organism>
<dbReference type="STRING" id="69332.A0A388KA22"/>
<evidence type="ECO:0000313" key="4">
    <source>
        <dbReference type="Proteomes" id="UP000265515"/>
    </source>
</evidence>
<dbReference type="Proteomes" id="UP000265515">
    <property type="component" value="Unassembled WGS sequence"/>
</dbReference>
<name>A0A388KA22_CHABU</name>
<protein>
    <submittedName>
        <fullName evidence="3">Uncharacterized protein</fullName>
    </submittedName>
</protein>
<gene>
    <name evidence="3" type="ORF">CBR_g72679</name>
</gene>
<keyword evidence="4" id="KW-1185">Reference proteome</keyword>
<dbReference type="AlphaFoldDB" id="A0A388KA22"/>
<feature type="coiled-coil region" evidence="1">
    <location>
        <begin position="202"/>
        <end position="398"/>
    </location>
</feature>
<dbReference type="InterPro" id="IPR040300">
    <property type="entry name" value="At3g49055-like"/>
</dbReference>
<feature type="region of interest" description="Disordered" evidence="2">
    <location>
        <begin position="15"/>
        <end position="44"/>
    </location>
</feature>
<evidence type="ECO:0000313" key="3">
    <source>
        <dbReference type="EMBL" id="GBG66924.1"/>
    </source>
</evidence>
<dbReference type="OMA" id="YISKTHE"/>
<comment type="caution">
    <text evidence="3">The sequence shown here is derived from an EMBL/GenBank/DDBJ whole genome shotgun (WGS) entry which is preliminary data.</text>
</comment>
<evidence type="ECO:0000256" key="1">
    <source>
        <dbReference type="SAM" id="Coils"/>
    </source>
</evidence>
<reference evidence="3 4" key="1">
    <citation type="journal article" date="2018" name="Cell">
        <title>The Chara Genome: Secondary Complexity and Implications for Plant Terrestrialization.</title>
        <authorList>
            <person name="Nishiyama T."/>
            <person name="Sakayama H."/>
            <person name="Vries J.D."/>
            <person name="Buschmann H."/>
            <person name="Saint-Marcoux D."/>
            <person name="Ullrich K.K."/>
            <person name="Haas F.B."/>
            <person name="Vanderstraeten L."/>
            <person name="Becker D."/>
            <person name="Lang D."/>
            <person name="Vosolsobe S."/>
            <person name="Rombauts S."/>
            <person name="Wilhelmsson P.K.I."/>
            <person name="Janitza P."/>
            <person name="Kern R."/>
            <person name="Heyl A."/>
            <person name="Rumpler F."/>
            <person name="Villalobos L.I.A.C."/>
            <person name="Clay J.M."/>
            <person name="Skokan R."/>
            <person name="Toyoda A."/>
            <person name="Suzuki Y."/>
            <person name="Kagoshima H."/>
            <person name="Schijlen E."/>
            <person name="Tajeshwar N."/>
            <person name="Catarino B."/>
            <person name="Hetherington A.J."/>
            <person name="Saltykova A."/>
            <person name="Bonnot C."/>
            <person name="Breuninger H."/>
            <person name="Symeonidi A."/>
            <person name="Radhakrishnan G.V."/>
            <person name="Van Nieuwerburgh F."/>
            <person name="Deforce D."/>
            <person name="Chang C."/>
            <person name="Karol K.G."/>
            <person name="Hedrich R."/>
            <person name="Ulvskov P."/>
            <person name="Glockner G."/>
            <person name="Delwiche C.F."/>
            <person name="Petrasek J."/>
            <person name="Van de Peer Y."/>
            <person name="Friml J."/>
            <person name="Beilby M."/>
            <person name="Dolan L."/>
            <person name="Kohara Y."/>
            <person name="Sugano S."/>
            <person name="Fujiyama A."/>
            <person name="Delaux P.-M."/>
            <person name="Quint M."/>
            <person name="TheiBen G."/>
            <person name="Hagemann M."/>
            <person name="Harholt J."/>
            <person name="Dunand C."/>
            <person name="Zachgo S."/>
            <person name="Langdale J."/>
            <person name="Maumus F."/>
            <person name="Straeten D.V.D."/>
            <person name="Gould S.B."/>
            <person name="Rensing S.A."/>
        </authorList>
    </citation>
    <scope>NUCLEOTIDE SEQUENCE [LARGE SCALE GENOMIC DNA]</scope>
    <source>
        <strain evidence="3 4">S276</strain>
    </source>
</reference>
<accession>A0A388KA22</accession>
<sequence>MANVTSSLQANVTSLHTDGALSDPESDDFQDPELVTSGVDDEDLDGTVVSGCGTDSALAEHHVASWEGQRCIRTPEGGVVFPREQIEGQEGGKDGATACISKEELQQNGLVNGSVEGAVCEDSAVRQDRMRTMMGGMAKMAAECPAAAKVVAGAERDVIELETDRCRRQGAAVLDSEKQSQMKLLESLEMEKKARANAFAEVRAERKAREKMLLELETEKREREKIVRELEKQRRMMENVQSDLEEEEKAKRELAEELEVERRKRREADMEQDTMKNIRDKVVEELEKERNALLRKVEVQLEAEKKAMGKIAEDLHAEKRLREKLTSELDGEKKVRQRLMSELEGERKLREKVEAGKKDIEITCGRLKEMLHEALRQRDEARRQREDILKQRDEAMKQRDELVKVRDGVKAEVEAGMEAFGGKEMERLVGRAAAQAIIENGELKRGRGGVAIEGMLGLMVGYRRRVDGLVEEVVKQRDAAVKAQDRAREQIDQRNIEIAIEVSDLEAKVLQLMEEVEQKTAEVEKLRQVLVVNEEMEKRGKEMEVALSAEKRRADSLEGEKEQVDKELAEQRQVVTELKRNLMDLDAWVKEVQEEARRTEEGLKKEREEAERGRDAAMEEGRRLTERVAEVMMEAEEVKRQLEHDRIESRTSLEEERAGRRKEVAELEGELRALQEGGERGMEELERQLQRVREELRETEGALRQEKGRAIEAELRRDEAVAEAQALHEEIGKLTSHVAELEKDRTITRSEMDDLQSLVHEGRDLMELEKVSRMEAEERVLSLTLELERARQRLSEAEDEVNKWSQAAKEEAMVGGAVLKESEGKSKQIASLTTQLAQWRKMAEELSAKIRSKEEIVAAATAARDAAEQSLQVADDRARQLRARVEALETQLEEVGRWGGGGSGAGILSRLSWGDCWPRRGWNTGGSVTEEGEMGSSRTGGGLAWLFNRAGRRGGTRSFSQAEMEELMQPLV</sequence>
<dbReference type="Gramene" id="GBG66924">
    <property type="protein sequence ID" value="GBG66924"/>
    <property type="gene ID" value="CBR_g72679"/>
</dbReference>
<dbReference type="PANTHER" id="PTHR34937:SF1">
    <property type="entry name" value="PARAMYOSIN"/>
    <property type="match status" value="1"/>
</dbReference>
<feature type="region of interest" description="Disordered" evidence="2">
    <location>
        <begin position="596"/>
        <end position="620"/>
    </location>
</feature>
<dbReference type="OrthoDB" id="1682775at2759"/>
<evidence type="ECO:0000256" key="2">
    <source>
        <dbReference type="SAM" id="MobiDB-lite"/>
    </source>
</evidence>
<dbReference type="PANTHER" id="PTHR34937">
    <property type="entry name" value="OS08G0559800 PROTEIN"/>
    <property type="match status" value="1"/>
</dbReference>
<proteinExistence type="predicted"/>
<dbReference type="EMBL" id="BFEA01000080">
    <property type="protein sequence ID" value="GBG66924.1"/>
    <property type="molecule type" value="Genomic_DNA"/>
</dbReference>